<evidence type="ECO:0000256" key="1">
    <source>
        <dbReference type="SAM" id="Phobius"/>
    </source>
</evidence>
<comment type="caution">
    <text evidence="3">The sequence shown here is derived from an EMBL/GenBank/DDBJ whole genome shotgun (WGS) entry which is preliminary data.</text>
</comment>
<protein>
    <submittedName>
        <fullName evidence="3">Alpha/beta hydrolase</fullName>
    </submittedName>
</protein>
<keyword evidence="1" id="KW-1133">Transmembrane helix</keyword>
<reference evidence="4" key="1">
    <citation type="journal article" date="2019" name="Int. J. Syst. Evol. Microbiol.">
        <title>The Global Catalogue of Microorganisms (GCM) 10K type strain sequencing project: providing services to taxonomists for standard genome sequencing and annotation.</title>
        <authorList>
            <consortium name="The Broad Institute Genomics Platform"/>
            <consortium name="The Broad Institute Genome Sequencing Center for Infectious Disease"/>
            <person name="Wu L."/>
            <person name="Ma J."/>
        </authorList>
    </citation>
    <scope>NUCLEOTIDE SEQUENCE [LARGE SCALE GENOMIC DNA]</scope>
    <source>
        <strain evidence="4">JCM 18392</strain>
    </source>
</reference>
<dbReference type="PANTHER" id="PTHR37946:SF1">
    <property type="entry name" value="SLL1969 PROTEIN"/>
    <property type="match status" value="1"/>
</dbReference>
<dbReference type="EMBL" id="BAABJY010000001">
    <property type="protein sequence ID" value="GAA4853122.1"/>
    <property type="molecule type" value="Genomic_DNA"/>
</dbReference>
<feature type="transmembrane region" description="Helical" evidence="1">
    <location>
        <begin position="12"/>
        <end position="33"/>
    </location>
</feature>
<proteinExistence type="predicted"/>
<keyword evidence="1" id="KW-0472">Membrane</keyword>
<dbReference type="InterPro" id="IPR000073">
    <property type="entry name" value="AB_hydrolase_1"/>
</dbReference>
<feature type="domain" description="AB hydrolase-1" evidence="2">
    <location>
        <begin position="60"/>
        <end position="127"/>
    </location>
</feature>
<evidence type="ECO:0000313" key="4">
    <source>
        <dbReference type="Proteomes" id="UP001501323"/>
    </source>
</evidence>
<name>A0ABP9DUF3_9GAMM</name>
<dbReference type="Pfam" id="PF00561">
    <property type="entry name" value="Abhydrolase_1"/>
    <property type="match status" value="1"/>
</dbReference>
<dbReference type="InterPro" id="IPR029058">
    <property type="entry name" value="AB_hydrolase_fold"/>
</dbReference>
<dbReference type="GO" id="GO:0016787">
    <property type="term" value="F:hydrolase activity"/>
    <property type="evidence" value="ECO:0007669"/>
    <property type="project" value="UniProtKB-KW"/>
</dbReference>
<dbReference type="Gene3D" id="3.40.50.1820">
    <property type="entry name" value="alpha/beta hydrolase"/>
    <property type="match status" value="1"/>
</dbReference>
<evidence type="ECO:0000313" key="3">
    <source>
        <dbReference type="EMBL" id="GAA4853122.1"/>
    </source>
</evidence>
<gene>
    <name evidence="3" type="ORF">GCM10023332_00150</name>
</gene>
<dbReference type="RefSeq" id="WP_345293468.1">
    <property type="nucleotide sequence ID" value="NZ_BAABJY010000001.1"/>
</dbReference>
<keyword evidence="1" id="KW-0812">Transmembrane</keyword>
<dbReference type="SUPFAM" id="SSF53474">
    <property type="entry name" value="alpha/beta-Hydrolases"/>
    <property type="match status" value="1"/>
</dbReference>
<accession>A0ABP9DUF3</accession>
<dbReference type="Proteomes" id="UP001501323">
    <property type="component" value="Unassembled WGS sequence"/>
</dbReference>
<dbReference type="PANTHER" id="PTHR37946">
    <property type="entry name" value="SLL1969 PROTEIN"/>
    <property type="match status" value="1"/>
</dbReference>
<evidence type="ECO:0000259" key="2">
    <source>
        <dbReference type="Pfam" id="PF00561"/>
    </source>
</evidence>
<organism evidence="3 4">
    <name type="scientific">Luteimonas vadosa</name>
    <dbReference type="NCBI Taxonomy" id="1165507"/>
    <lineage>
        <taxon>Bacteria</taxon>
        <taxon>Pseudomonadati</taxon>
        <taxon>Pseudomonadota</taxon>
        <taxon>Gammaproteobacteria</taxon>
        <taxon>Lysobacterales</taxon>
        <taxon>Lysobacteraceae</taxon>
        <taxon>Luteimonas</taxon>
    </lineage>
</organism>
<keyword evidence="4" id="KW-1185">Reference proteome</keyword>
<keyword evidence="3" id="KW-0378">Hydrolase</keyword>
<sequence>MPLEDAQGQATPATRVILVHGLLLFAGAMGWFATRLRECGHATETFGYHSILGGTEAVQAALAERLGAGGPVQVVAHSLGGLLALETLARHPGLPVSRVVCLGTPLCGSGAAESLARRPVLRWWLGRSAALLRQGCTHWPEGVSVGMVAGDRPHGLGALFARFEGGHDGTVAVAETLHPGLADHVVVPASHSGLIFSRAAVARAAQFLDAGRFWR</sequence>